<sequence length="77" mass="8807">MPSHGDAINKKISDLETWPTGGKHEDWVDFDAWVLKVKDNFDTKQEIAVEVLEFIKDHVVGNLSGDELYTSNIYLRS</sequence>
<name>A0ACB1AQC4_MELEN</name>
<organism evidence="1 2">
    <name type="scientific">Meloidogyne enterolobii</name>
    <name type="common">Root-knot nematode worm</name>
    <name type="synonym">Meloidogyne mayaguensis</name>
    <dbReference type="NCBI Taxonomy" id="390850"/>
    <lineage>
        <taxon>Eukaryota</taxon>
        <taxon>Metazoa</taxon>
        <taxon>Ecdysozoa</taxon>
        <taxon>Nematoda</taxon>
        <taxon>Chromadorea</taxon>
        <taxon>Rhabditida</taxon>
        <taxon>Tylenchina</taxon>
        <taxon>Tylenchomorpha</taxon>
        <taxon>Tylenchoidea</taxon>
        <taxon>Meloidogynidae</taxon>
        <taxon>Meloidogyninae</taxon>
        <taxon>Meloidogyne</taxon>
    </lineage>
</organism>
<keyword evidence="2" id="KW-1185">Reference proteome</keyword>
<reference evidence="1" key="1">
    <citation type="submission" date="2023-11" db="EMBL/GenBank/DDBJ databases">
        <authorList>
            <person name="Poullet M."/>
        </authorList>
    </citation>
    <scope>NUCLEOTIDE SEQUENCE</scope>
    <source>
        <strain evidence="1">E1834</strain>
    </source>
</reference>
<comment type="caution">
    <text evidence="1">The sequence shown here is derived from an EMBL/GenBank/DDBJ whole genome shotgun (WGS) entry which is preliminary data.</text>
</comment>
<dbReference type="EMBL" id="CAVMJV010000105">
    <property type="protein sequence ID" value="CAK5099057.1"/>
    <property type="molecule type" value="Genomic_DNA"/>
</dbReference>
<gene>
    <name evidence="1" type="ORF">MENTE1834_LOCUS41747</name>
</gene>
<evidence type="ECO:0000313" key="2">
    <source>
        <dbReference type="Proteomes" id="UP001497535"/>
    </source>
</evidence>
<proteinExistence type="predicted"/>
<evidence type="ECO:0000313" key="1">
    <source>
        <dbReference type="EMBL" id="CAK5099057.1"/>
    </source>
</evidence>
<dbReference type="Proteomes" id="UP001497535">
    <property type="component" value="Unassembled WGS sequence"/>
</dbReference>
<protein>
    <submittedName>
        <fullName evidence="1">Uncharacterized protein</fullName>
    </submittedName>
</protein>
<accession>A0ACB1AQC4</accession>